<keyword evidence="1" id="KW-1133">Transmembrane helix</keyword>
<dbReference type="VEuPathDB" id="TriTrypDB:TcIL3000_1_1120"/>
<keyword evidence="1" id="KW-0472">Membrane</keyword>
<accession>G0UIZ4</accession>
<name>G0UIZ4_TRYCI</name>
<feature type="transmembrane region" description="Helical" evidence="1">
    <location>
        <begin position="57"/>
        <end position="86"/>
    </location>
</feature>
<feature type="transmembrane region" description="Helical" evidence="1">
    <location>
        <begin position="144"/>
        <end position="167"/>
    </location>
</feature>
<reference evidence="2" key="1">
    <citation type="journal article" date="2012" name="Proc. Natl. Acad. Sci. U.S.A.">
        <title>Antigenic diversity is generated by distinct evolutionary mechanisms in African trypanosome species.</title>
        <authorList>
            <person name="Jackson A.P."/>
            <person name="Berry A."/>
            <person name="Aslett M."/>
            <person name="Allison H.C."/>
            <person name="Burton P."/>
            <person name="Vavrova-Anderson J."/>
            <person name="Brown R."/>
            <person name="Browne H."/>
            <person name="Corton N."/>
            <person name="Hauser H."/>
            <person name="Gamble J."/>
            <person name="Gilderthorp R."/>
            <person name="Marcello L."/>
            <person name="McQuillan J."/>
            <person name="Otto T.D."/>
            <person name="Quail M.A."/>
            <person name="Sanders M.J."/>
            <person name="van Tonder A."/>
            <person name="Ginger M.L."/>
            <person name="Field M.C."/>
            <person name="Barry J.D."/>
            <person name="Hertz-Fowler C."/>
            <person name="Berriman M."/>
        </authorList>
    </citation>
    <scope>NUCLEOTIDE SEQUENCE</scope>
    <source>
        <strain evidence="2">IL3000</strain>
    </source>
</reference>
<organism evidence="2">
    <name type="scientific">Trypanosoma congolense (strain IL3000)</name>
    <dbReference type="NCBI Taxonomy" id="1068625"/>
    <lineage>
        <taxon>Eukaryota</taxon>
        <taxon>Discoba</taxon>
        <taxon>Euglenozoa</taxon>
        <taxon>Kinetoplastea</taxon>
        <taxon>Metakinetoplastina</taxon>
        <taxon>Trypanosomatida</taxon>
        <taxon>Trypanosomatidae</taxon>
        <taxon>Trypanosoma</taxon>
        <taxon>Nannomonas</taxon>
    </lineage>
</organism>
<protein>
    <submittedName>
        <fullName evidence="2">Uncharacterized protein TCIL3000_1_1120</fullName>
    </submittedName>
</protein>
<evidence type="ECO:0000256" key="1">
    <source>
        <dbReference type="SAM" id="Phobius"/>
    </source>
</evidence>
<evidence type="ECO:0000313" key="2">
    <source>
        <dbReference type="EMBL" id="CCC89344.1"/>
    </source>
</evidence>
<gene>
    <name evidence="2" type="ORF">TCIL3000_1_1120</name>
</gene>
<dbReference type="AlphaFoldDB" id="G0UIZ4"/>
<feature type="transmembrane region" description="Helical" evidence="1">
    <location>
        <begin position="6"/>
        <end position="27"/>
    </location>
</feature>
<dbReference type="EMBL" id="HE575314">
    <property type="protein sequence ID" value="CCC89344.1"/>
    <property type="molecule type" value="Genomic_DNA"/>
</dbReference>
<feature type="transmembrane region" description="Helical" evidence="1">
    <location>
        <begin position="179"/>
        <end position="202"/>
    </location>
</feature>
<sequence length="223" mass="25808">MAVNRGICLLLRVCFVCLFATATWLVNSGRRDNKMEMAEKLHLITAARRKRKTLWWYFFYIYILPPCCSCTAVCLFVCLACLLLSFNLRLMSLSLMLIFPTDTRTHIFPSFTCTPASFLFYFFHLSVNEYILNVEACAAFSVPLMLYFTRACVLSFHIFLFFFAPLLPPSCFSSFSGSFPLFLLNSYMYLLLLLLLFIYLLLRNVYPLVYSHVSPASINAKCY</sequence>
<keyword evidence="1" id="KW-0812">Transmembrane</keyword>
<proteinExistence type="predicted"/>
<feature type="transmembrane region" description="Helical" evidence="1">
    <location>
        <begin position="106"/>
        <end position="123"/>
    </location>
</feature>